<dbReference type="Gene3D" id="3.30.230.130">
    <property type="entry name" value="Cullin, Chain C, Domain 2"/>
    <property type="match status" value="1"/>
</dbReference>
<accession>A0A4Z2C036</accession>
<dbReference type="GO" id="GO:0006950">
    <property type="term" value="P:response to stress"/>
    <property type="evidence" value="ECO:0007669"/>
    <property type="project" value="UniProtKB-ARBA"/>
</dbReference>
<evidence type="ECO:0000313" key="9">
    <source>
        <dbReference type="Proteomes" id="UP000516260"/>
    </source>
</evidence>
<reference evidence="8 9" key="1">
    <citation type="submission" date="2019-04" db="EMBL/GenBank/DDBJ databases">
        <title>The sequence and de novo assembly of Takifugu bimaculatus genome using PacBio and Hi-C technologies.</title>
        <authorList>
            <person name="Xu P."/>
            <person name="Liu B."/>
            <person name="Zhou Z."/>
        </authorList>
    </citation>
    <scope>NUCLEOTIDE SEQUENCE [LARGE SCALE GENOMIC DNA]</scope>
    <source>
        <strain evidence="8">TB-2018</strain>
        <tissue evidence="8">Muscle</tissue>
    </source>
</reference>
<keyword evidence="9" id="KW-1185">Reference proteome</keyword>
<evidence type="ECO:0000256" key="2">
    <source>
        <dbReference type="ARBA" id="ARBA00006019"/>
    </source>
</evidence>
<proteinExistence type="inferred from homology"/>
<dbReference type="GO" id="GO:0016567">
    <property type="term" value="P:protein ubiquitination"/>
    <property type="evidence" value="ECO:0007669"/>
    <property type="project" value="UniProtKB-UniPathway"/>
</dbReference>
<dbReference type="FunFam" id="1.20.1310.10:FF:000001">
    <property type="entry name" value="Cullin 3"/>
    <property type="match status" value="1"/>
</dbReference>
<dbReference type="Proteomes" id="UP000516260">
    <property type="component" value="Chromosome 15"/>
</dbReference>
<evidence type="ECO:0000256" key="6">
    <source>
        <dbReference type="RuleBase" id="RU003829"/>
    </source>
</evidence>
<dbReference type="InterPro" id="IPR036317">
    <property type="entry name" value="Cullin_homology_sf"/>
</dbReference>
<evidence type="ECO:0000256" key="4">
    <source>
        <dbReference type="ARBA" id="ARBA00022843"/>
    </source>
</evidence>
<comment type="similarity">
    <text evidence="2 5 6">Belongs to the cullin family.</text>
</comment>
<dbReference type="FunFam" id="1.10.10.10:FF:000091">
    <property type="entry name" value="Cullin 3"/>
    <property type="match status" value="1"/>
</dbReference>
<dbReference type="SUPFAM" id="SSF75632">
    <property type="entry name" value="Cullin homology domain"/>
    <property type="match status" value="1"/>
</dbReference>
<dbReference type="GO" id="GO:0007165">
    <property type="term" value="P:signal transduction"/>
    <property type="evidence" value="ECO:0007669"/>
    <property type="project" value="UniProtKB-ARBA"/>
</dbReference>
<evidence type="ECO:0000256" key="1">
    <source>
        <dbReference type="ARBA" id="ARBA00004906"/>
    </source>
</evidence>
<keyword evidence="3" id="KW-1017">Isopeptide bond</keyword>
<dbReference type="InterPro" id="IPR059120">
    <property type="entry name" value="Cullin-like_AB"/>
</dbReference>
<dbReference type="GO" id="GO:0031625">
    <property type="term" value="F:ubiquitin protein ligase binding"/>
    <property type="evidence" value="ECO:0007669"/>
    <property type="project" value="InterPro"/>
</dbReference>
<feature type="domain" description="Cullin family profile" evidence="7">
    <location>
        <begin position="413"/>
        <end position="686"/>
    </location>
</feature>
<protein>
    <recommendedName>
        <fullName evidence="7">Cullin family profile domain-containing protein</fullName>
    </recommendedName>
</protein>
<dbReference type="EMBL" id="SWLE01000007">
    <property type="protein sequence ID" value="TNM97734.1"/>
    <property type="molecule type" value="Genomic_DNA"/>
</dbReference>
<dbReference type="Gene3D" id="1.10.10.10">
    <property type="entry name" value="Winged helix-like DNA-binding domain superfamily/Winged helix DNA-binding domain"/>
    <property type="match status" value="1"/>
</dbReference>
<dbReference type="PANTHER" id="PTHR11932">
    <property type="entry name" value="CULLIN"/>
    <property type="match status" value="1"/>
</dbReference>
<dbReference type="Pfam" id="PF26557">
    <property type="entry name" value="Cullin_AB"/>
    <property type="match status" value="1"/>
</dbReference>
<dbReference type="SMART" id="SM00884">
    <property type="entry name" value="Cullin_Nedd8"/>
    <property type="match status" value="1"/>
</dbReference>
<dbReference type="FunFam" id="3.30.230.130:FF:000002">
    <property type="entry name" value="cullin-3 isoform X1"/>
    <property type="match status" value="1"/>
</dbReference>
<comment type="pathway">
    <text evidence="1">Protein modification; protein ubiquitination.</text>
</comment>
<evidence type="ECO:0000313" key="8">
    <source>
        <dbReference type="EMBL" id="TNM97734.1"/>
    </source>
</evidence>
<dbReference type="GO" id="GO:0080090">
    <property type="term" value="P:regulation of primary metabolic process"/>
    <property type="evidence" value="ECO:0007669"/>
    <property type="project" value="UniProtKB-ARBA"/>
</dbReference>
<evidence type="ECO:0000256" key="3">
    <source>
        <dbReference type="ARBA" id="ARBA00022499"/>
    </source>
</evidence>
<evidence type="ECO:0000259" key="7">
    <source>
        <dbReference type="PROSITE" id="PS50069"/>
    </source>
</evidence>
<dbReference type="SUPFAM" id="SSF74788">
    <property type="entry name" value="Cullin repeat-like"/>
    <property type="match status" value="1"/>
</dbReference>
<dbReference type="InterPro" id="IPR016158">
    <property type="entry name" value="Cullin_homology"/>
</dbReference>
<dbReference type="GO" id="GO:0006915">
    <property type="term" value="P:apoptotic process"/>
    <property type="evidence" value="ECO:0007669"/>
    <property type="project" value="UniProtKB-ARBA"/>
</dbReference>
<dbReference type="SUPFAM" id="SSF46785">
    <property type="entry name" value="Winged helix' DNA-binding domain"/>
    <property type="match status" value="1"/>
</dbReference>
<dbReference type="InterPro" id="IPR016159">
    <property type="entry name" value="Cullin_repeat-like_dom_sf"/>
</dbReference>
<dbReference type="InterPro" id="IPR001373">
    <property type="entry name" value="Cullin_N"/>
</dbReference>
<dbReference type="InterPro" id="IPR019559">
    <property type="entry name" value="Cullin_neddylation_domain"/>
</dbReference>
<dbReference type="Pfam" id="PF10557">
    <property type="entry name" value="Cullin_Nedd8"/>
    <property type="match status" value="1"/>
</dbReference>
<keyword evidence="4" id="KW-0832">Ubl conjugation</keyword>
<dbReference type="UniPathway" id="UPA00143"/>
<evidence type="ECO:0000256" key="5">
    <source>
        <dbReference type="PROSITE-ProRule" id="PRU00330"/>
    </source>
</evidence>
<dbReference type="InterPro" id="IPR045093">
    <property type="entry name" value="Cullin"/>
</dbReference>
<dbReference type="Gene3D" id="1.20.1310.10">
    <property type="entry name" value="Cullin Repeats"/>
    <property type="match status" value="5"/>
</dbReference>
<gene>
    <name evidence="8" type="ORF">fugu_013980</name>
</gene>
<dbReference type="PROSITE" id="PS50069">
    <property type="entry name" value="CULLIN_2"/>
    <property type="match status" value="1"/>
</dbReference>
<dbReference type="SMART" id="SM00182">
    <property type="entry name" value="CULLIN"/>
    <property type="match status" value="1"/>
</dbReference>
<sequence length="819" mass="94935">MSFHLYQMDIDEECVDNLWNNLKSAIHRILNKDNKGLCFSELYHTAYTLTQLRRVMKMYTGLKEIITEHLLNNVQPEVLSSLYNNFLETLYRAWTDYQFELAMIKDIFIRMDQIYAKNHGMDSVYTIGITIFKDKVLGHNAINKQLQWTLLGMIEQDRKGAFVNREAIKNTCQMLMILSLEGRSVYEEYFENAFLDISTELFQVSLCKSRRVRFLSGIKMSPLFQLESEKFLAEQSADKYLTKVEAIITQECERVLSCMDISTKERIIQVVEQVMITDHMQTVVEMENSGLVYMLEHTKVQDLARMYRLLSRVPGGLKLMCDTMSSSVRQRGKALFSQEEVGANPVDQIQVGSLQDFTSRRTGPVDSFSLFEQNLLDLKAQCDHFLAEAYNNDKLCKQTITGDFEHIFNLNSRSPEYLSLFINDKLKKGAKGLSEQEVESFLENALMLFKFLQEKDVFEKHYKQHLSDRLLSNTGVSDEIEKSMILRLKTECGFQFTAKLEGMFKDISVSNTTMQEFWSHIQTMQVSQWRRDNIWFLPSTVVFKLLDFFKISLSGVNLSVKVLTAGVWPTQSPAPKCSIPSVLSNAFEVFGSFYLEKHIGRKLMLQHHLGWAEVNATFYGSLKKENGSDACASDAQVTRKHILQVSTFQMTILMLYNNREKYTFKEIHQETDIPERDLVRALLPLFWGKTEQRVLTKEPSSKELDRGDIFTVNDEFNCKWHKVKLKTIAAKKEATVPEKKETSHRVDEERKHRIEAAIVRIMKSRNRLQHKVLVAEVTQQLKKNFVPSHTAVKRCIEGLIEKEFLARTPEDQKAYIYVA</sequence>
<dbReference type="InterPro" id="IPR036388">
    <property type="entry name" value="WH-like_DNA-bd_sf"/>
</dbReference>
<dbReference type="GO" id="GO:0010468">
    <property type="term" value="P:regulation of gene expression"/>
    <property type="evidence" value="ECO:0007669"/>
    <property type="project" value="UniProtKB-ARBA"/>
</dbReference>
<dbReference type="GO" id="GO:0000278">
    <property type="term" value="P:mitotic cell cycle"/>
    <property type="evidence" value="ECO:0007669"/>
    <property type="project" value="UniProtKB-ARBA"/>
</dbReference>
<dbReference type="InterPro" id="IPR036390">
    <property type="entry name" value="WH_DNA-bd_sf"/>
</dbReference>
<dbReference type="GO" id="GO:0005737">
    <property type="term" value="C:cytoplasm"/>
    <property type="evidence" value="ECO:0007669"/>
    <property type="project" value="UniProtKB-ARBA"/>
</dbReference>
<name>A0A4Z2C036_9TELE</name>
<comment type="caution">
    <text evidence="8">The sequence shown here is derived from an EMBL/GenBank/DDBJ whole genome shotgun (WGS) entry which is preliminary data.</text>
</comment>
<dbReference type="FunFam" id="1.20.1310.10:FF:000002">
    <property type="entry name" value="cullin-3 isoform X1"/>
    <property type="match status" value="1"/>
</dbReference>
<dbReference type="Pfam" id="PF00888">
    <property type="entry name" value="Cullin"/>
    <property type="match status" value="1"/>
</dbReference>
<organism evidence="8 9">
    <name type="scientific">Takifugu bimaculatus</name>
    <dbReference type="NCBI Taxonomy" id="433685"/>
    <lineage>
        <taxon>Eukaryota</taxon>
        <taxon>Metazoa</taxon>
        <taxon>Chordata</taxon>
        <taxon>Craniata</taxon>
        <taxon>Vertebrata</taxon>
        <taxon>Euteleostomi</taxon>
        <taxon>Actinopterygii</taxon>
        <taxon>Neopterygii</taxon>
        <taxon>Teleostei</taxon>
        <taxon>Neoteleostei</taxon>
        <taxon>Acanthomorphata</taxon>
        <taxon>Eupercaria</taxon>
        <taxon>Tetraodontiformes</taxon>
        <taxon>Tetradontoidea</taxon>
        <taxon>Tetraodontidae</taxon>
        <taxon>Takifugu</taxon>
    </lineage>
</organism>
<dbReference type="AlphaFoldDB" id="A0A4Z2C036"/>
<dbReference type="GO" id="GO:0043161">
    <property type="term" value="P:proteasome-mediated ubiquitin-dependent protein catabolic process"/>
    <property type="evidence" value="ECO:0007669"/>
    <property type="project" value="UniProtKB-ARBA"/>
</dbReference>